<gene>
    <name evidence="1" type="ORF">C5F51_22345</name>
</gene>
<dbReference type="AlphaFoldDB" id="A0A2S6A1Y9"/>
<proteinExistence type="predicted"/>
<reference evidence="1 2" key="1">
    <citation type="submission" date="2018-02" db="EMBL/GenBank/DDBJ databases">
        <title>8 Nocardia nova and 1 Nocardia cyriacigeorgica strain used for evolution to TMP-SMX.</title>
        <authorList>
            <person name="Mehta H."/>
            <person name="Weng J."/>
            <person name="Shamoo Y."/>
        </authorList>
    </citation>
    <scope>NUCLEOTIDE SEQUENCE [LARGE SCALE GENOMIC DNA]</scope>
    <source>
        <strain evidence="1 2">BAA2227</strain>
    </source>
</reference>
<dbReference type="EMBL" id="PSZD01000015">
    <property type="protein sequence ID" value="PPJ25578.1"/>
    <property type="molecule type" value="Genomic_DNA"/>
</dbReference>
<evidence type="ECO:0000313" key="2">
    <source>
        <dbReference type="Proteomes" id="UP000238356"/>
    </source>
</evidence>
<sequence>MLTPTPGDLLAGIHRELKDQVLPELPPSGAAARQLRAALHTLDQVARTWDLQHSYIAADNLDLDATLTELVRLSGAPRQRAEHSFKGPTGATDETLRELLDRNLELQAELVAFQQDHPAAGEPDEDIDRVLAALHHRLVERAAIAAGVPNDR</sequence>
<evidence type="ECO:0000313" key="1">
    <source>
        <dbReference type="EMBL" id="PPJ25578.1"/>
    </source>
</evidence>
<comment type="caution">
    <text evidence="1">The sequence shown here is derived from an EMBL/GenBank/DDBJ whole genome shotgun (WGS) entry which is preliminary data.</text>
</comment>
<name>A0A2S6A1Y9_9NOCA</name>
<accession>A0A2S6A1Y9</accession>
<organism evidence="1 2">
    <name type="scientific">Nocardia nova</name>
    <dbReference type="NCBI Taxonomy" id="37330"/>
    <lineage>
        <taxon>Bacteria</taxon>
        <taxon>Bacillati</taxon>
        <taxon>Actinomycetota</taxon>
        <taxon>Actinomycetes</taxon>
        <taxon>Mycobacteriales</taxon>
        <taxon>Nocardiaceae</taxon>
        <taxon>Nocardia</taxon>
    </lineage>
</organism>
<protein>
    <submittedName>
        <fullName evidence="1">Uncharacterized protein</fullName>
    </submittedName>
</protein>
<dbReference type="Proteomes" id="UP000238356">
    <property type="component" value="Unassembled WGS sequence"/>
</dbReference>
<keyword evidence="2" id="KW-1185">Reference proteome</keyword>
<dbReference type="RefSeq" id="WP_104363920.1">
    <property type="nucleotide sequence ID" value="NZ_PSZD01000015.1"/>
</dbReference>